<evidence type="ECO:0000256" key="4">
    <source>
        <dbReference type="ARBA" id="ARBA00010459"/>
    </source>
</evidence>
<dbReference type="FunFam" id="1.20.120.550:FF:000002">
    <property type="entry name" value="Microsomal glutathione S-transferase 1"/>
    <property type="match status" value="1"/>
</dbReference>
<evidence type="ECO:0000256" key="5">
    <source>
        <dbReference type="ARBA" id="ARBA00012452"/>
    </source>
</evidence>
<comment type="subunit">
    <text evidence="14">Homotrimer; The trimer binds only one molecule of glutathione.</text>
</comment>
<name>A0A9N9WRC6_9DIPT</name>
<comment type="catalytic activity">
    <reaction evidence="16">
        <text>RX + glutathione = an S-substituted glutathione + a halide anion + H(+)</text>
        <dbReference type="Rhea" id="RHEA:16437"/>
        <dbReference type="ChEBI" id="CHEBI:15378"/>
        <dbReference type="ChEBI" id="CHEBI:16042"/>
        <dbReference type="ChEBI" id="CHEBI:17792"/>
        <dbReference type="ChEBI" id="CHEBI:57925"/>
        <dbReference type="ChEBI" id="CHEBI:90779"/>
        <dbReference type="EC" id="2.5.1.18"/>
    </reaction>
    <physiologicalReaction direction="left-to-right" evidence="16">
        <dbReference type="Rhea" id="RHEA:16438"/>
    </physiologicalReaction>
</comment>
<evidence type="ECO:0000256" key="6">
    <source>
        <dbReference type="ARBA" id="ARBA00022679"/>
    </source>
</evidence>
<keyword evidence="7 17" id="KW-0812">Transmembrane</keyword>
<evidence type="ECO:0000313" key="19">
    <source>
        <dbReference type="Proteomes" id="UP001153620"/>
    </source>
</evidence>
<dbReference type="EMBL" id="OU895878">
    <property type="protein sequence ID" value="CAG9802169.1"/>
    <property type="molecule type" value="Genomic_DNA"/>
</dbReference>
<feature type="transmembrane region" description="Helical" evidence="17">
    <location>
        <begin position="127"/>
        <end position="145"/>
    </location>
</feature>
<dbReference type="Pfam" id="PF01124">
    <property type="entry name" value="MAPEG"/>
    <property type="match status" value="1"/>
</dbReference>
<evidence type="ECO:0000256" key="13">
    <source>
        <dbReference type="ARBA" id="ARBA00023136"/>
    </source>
</evidence>
<reference evidence="18" key="2">
    <citation type="submission" date="2022-10" db="EMBL/GenBank/DDBJ databases">
        <authorList>
            <consortium name="ENA_rothamsted_submissions"/>
            <consortium name="culmorum"/>
            <person name="King R."/>
        </authorList>
    </citation>
    <scope>NUCLEOTIDE SEQUENCE</scope>
</reference>
<keyword evidence="8" id="KW-1000">Mitochondrion outer membrane</keyword>
<evidence type="ECO:0000256" key="12">
    <source>
        <dbReference type="ARBA" id="ARBA00023128"/>
    </source>
</evidence>
<evidence type="ECO:0000256" key="16">
    <source>
        <dbReference type="ARBA" id="ARBA00049385"/>
    </source>
</evidence>
<keyword evidence="9" id="KW-0256">Endoplasmic reticulum</keyword>
<dbReference type="GO" id="GO:0005741">
    <property type="term" value="C:mitochondrial outer membrane"/>
    <property type="evidence" value="ECO:0007669"/>
    <property type="project" value="UniProtKB-SubCell"/>
</dbReference>
<feature type="transmembrane region" description="Helical" evidence="17">
    <location>
        <begin position="83"/>
        <end position="107"/>
    </location>
</feature>
<dbReference type="PANTHER" id="PTHR10689:SF6">
    <property type="entry name" value="MICROSOMAL GLUTATHIONE S-TRANSFERASE 1"/>
    <property type="match status" value="1"/>
</dbReference>
<dbReference type="GO" id="GO:0004364">
    <property type="term" value="F:glutathione transferase activity"/>
    <property type="evidence" value="ECO:0007669"/>
    <property type="project" value="UniProtKB-EC"/>
</dbReference>
<comment type="similarity">
    <text evidence="4">Belongs to the MAPEG family.</text>
</comment>
<dbReference type="Gene3D" id="1.20.120.550">
    <property type="entry name" value="Membrane associated eicosanoid/glutathione metabolism-like domain"/>
    <property type="match status" value="1"/>
</dbReference>
<evidence type="ECO:0000256" key="7">
    <source>
        <dbReference type="ARBA" id="ARBA00022692"/>
    </source>
</evidence>
<evidence type="ECO:0000256" key="10">
    <source>
        <dbReference type="ARBA" id="ARBA00022989"/>
    </source>
</evidence>
<evidence type="ECO:0000256" key="2">
    <source>
        <dbReference type="ARBA" id="ARBA00004294"/>
    </source>
</evidence>
<evidence type="ECO:0000256" key="8">
    <source>
        <dbReference type="ARBA" id="ARBA00022787"/>
    </source>
</evidence>
<dbReference type="EC" id="2.5.1.18" evidence="5"/>
<gene>
    <name evidence="18" type="ORF">CHIRRI_LOCUS5084</name>
</gene>
<keyword evidence="10 17" id="KW-1133">Transmembrane helix</keyword>
<keyword evidence="11" id="KW-0007">Acetylation</keyword>
<evidence type="ECO:0000256" key="3">
    <source>
        <dbReference type="ARBA" id="ARBA00004477"/>
    </source>
</evidence>
<evidence type="ECO:0000256" key="9">
    <source>
        <dbReference type="ARBA" id="ARBA00022824"/>
    </source>
</evidence>
<dbReference type="PANTHER" id="PTHR10689">
    <property type="entry name" value="MICROSOMAL GLUTATHIONE S-TRANSFERASE 1"/>
    <property type="match status" value="1"/>
</dbReference>
<dbReference type="SUPFAM" id="SSF161084">
    <property type="entry name" value="MAPEG domain-like"/>
    <property type="match status" value="1"/>
</dbReference>
<dbReference type="GO" id="GO:0005789">
    <property type="term" value="C:endoplasmic reticulum membrane"/>
    <property type="evidence" value="ECO:0007669"/>
    <property type="project" value="UniProtKB-SubCell"/>
</dbReference>
<dbReference type="InterPro" id="IPR023352">
    <property type="entry name" value="MAPEG-like_dom_sf"/>
</dbReference>
<dbReference type="InterPro" id="IPR001129">
    <property type="entry name" value="Membr-assoc_MAPEG"/>
</dbReference>
<evidence type="ECO:0000256" key="14">
    <source>
        <dbReference type="ARBA" id="ARBA00038540"/>
    </source>
</evidence>
<proteinExistence type="inferred from homology"/>
<comment type="subcellular location">
    <subcellularLocation>
        <location evidence="3">Endoplasmic reticulum membrane</location>
        <topology evidence="3">Multi-pass membrane protein</topology>
    </subcellularLocation>
    <subcellularLocation>
        <location evidence="2">Mitochondrion outer membrane</location>
    </subcellularLocation>
</comment>
<feature type="transmembrane region" description="Helical" evidence="17">
    <location>
        <begin position="18"/>
        <end position="35"/>
    </location>
</feature>
<sequence length="152" mass="17359">MSSVFELLTINNPVFKSYGFWSAVLVLKVLAMALVTSSTKRRKSFVINPEDAMFAKGKEIKPDARDTDVERVQRAHQNDLENCIPFLIISFMYMLTNPSAVIATNVIRTAVLSRFAYSYSYINALQPFRSISFGICFASMIYMCINNIMYFF</sequence>
<keyword evidence="19" id="KW-1185">Reference proteome</keyword>
<comment type="function">
    <text evidence="1">Conjugation of reduced glutathione to a wide number of exogenous and endogenous hydrophobic electrophiles.</text>
</comment>
<evidence type="ECO:0000256" key="11">
    <source>
        <dbReference type="ARBA" id="ARBA00022990"/>
    </source>
</evidence>
<dbReference type="OrthoDB" id="193139at2759"/>
<keyword evidence="6" id="KW-0808">Transferase</keyword>
<dbReference type="AlphaFoldDB" id="A0A9N9WRC6"/>
<keyword evidence="12" id="KW-0496">Mitochondrion</keyword>
<evidence type="ECO:0000256" key="1">
    <source>
        <dbReference type="ARBA" id="ARBA00003701"/>
    </source>
</evidence>
<evidence type="ECO:0000256" key="15">
    <source>
        <dbReference type="ARBA" id="ARBA00039397"/>
    </source>
</evidence>
<accession>A0A9N9WRC6</accession>
<evidence type="ECO:0000313" key="18">
    <source>
        <dbReference type="EMBL" id="CAG9802169.1"/>
    </source>
</evidence>
<evidence type="ECO:0000256" key="17">
    <source>
        <dbReference type="SAM" id="Phobius"/>
    </source>
</evidence>
<dbReference type="InterPro" id="IPR040162">
    <property type="entry name" value="MGST1-like"/>
</dbReference>
<keyword evidence="13 17" id="KW-0472">Membrane</keyword>
<reference evidence="18" key="1">
    <citation type="submission" date="2022-01" db="EMBL/GenBank/DDBJ databases">
        <authorList>
            <person name="King R."/>
        </authorList>
    </citation>
    <scope>NUCLEOTIDE SEQUENCE</scope>
</reference>
<dbReference type="Proteomes" id="UP001153620">
    <property type="component" value="Chromosome 2"/>
</dbReference>
<protein>
    <recommendedName>
        <fullName evidence="15">Microsomal glutathione S-transferase 1</fullName>
        <ecNumber evidence="5">2.5.1.18</ecNumber>
    </recommendedName>
</protein>
<organism evidence="18 19">
    <name type="scientific">Chironomus riparius</name>
    <dbReference type="NCBI Taxonomy" id="315576"/>
    <lineage>
        <taxon>Eukaryota</taxon>
        <taxon>Metazoa</taxon>
        <taxon>Ecdysozoa</taxon>
        <taxon>Arthropoda</taxon>
        <taxon>Hexapoda</taxon>
        <taxon>Insecta</taxon>
        <taxon>Pterygota</taxon>
        <taxon>Neoptera</taxon>
        <taxon>Endopterygota</taxon>
        <taxon>Diptera</taxon>
        <taxon>Nematocera</taxon>
        <taxon>Chironomoidea</taxon>
        <taxon>Chironomidae</taxon>
        <taxon>Chironominae</taxon>
        <taxon>Chironomus</taxon>
    </lineage>
</organism>